<comment type="caution">
    <text evidence="2">The sequence shown here is derived from an EMBL/GenBank/DDBJ whole genome shotgun (WGS) entry which is preliminary data.</text>
</comment>
<dbReference type="AlphaFoldDB" id="A0A0K9G7H3"/>
<evidence type="ECO:0000256" key="1">
    <source>
        <dbReference type="SAM" id="Coils"/>
    </source>
</evidence>
<sequence length="300" mass="34982">MSNRLNSNKNFVTEALHSDALFASLHLDKVYNSKLYDEELLALDPNTMYSTTDCSDKFFHIANSTLRYYVRMLEGYLEIYVEGRKKRLPYLSVFKIHMVLLAIERGESISDIQVKLALKSIPQQNSGRAKGNKYNDEILDQLFSEFERRQNVIMKTHALQNTISQIEVDLLKGTTSKADRERQIEIIDEKIKNHRLYRKMDRQAGNILRKSFELNKKTGLFSLFSKKAAYDPEQIETEILVDEKLIKADNLEVELTMQIDILKQEISEIQTEVIALEKRLEVETTRLTNERKLLLQTIED</sequence>
<evidence type="ECO:0000313" key="2">
    <source>
        <dbReference type="EMBL" id="KMY42775.1"/>
    </source>
</evidence>
<gene>
    <name evidence="2" type="ORF">AC625_24280</name>
</gene>
<dbReference type="PATRIC" id="fig|1679170.3.peg.5443"/>
<reference evidence="3" key="1">
    <citation type="submission" date="2015-07" db="EMBL/GenBank/DDBJ databases">
        <title>Genome sequencing project for genomic taxonomy and phylogenomics of Bacillus-like bacteria.</title>
        <authorList>
            <person name="Liu B."/>
            <person name="Wang J."/>
            <person name="Zhu Y."/>
            <person name="Liu G."/>
            <person name="Chen Q."/>
            <person name="Chen Z."/>
            <person name="Lan J."/>
            <person name="Che J."/>
            <person name="Ge C."/>
            <person name="Shi H."/>
            <person name="Pan Z."/>
            <person name="Liu X."/>
        </authorList>
    </citation>
    <scope>NUCLEOTIDE SEQUENCE [LARGE SCALE GENOMIC DNA]</scope>
    <source>
        <strain evidence="3">FJAT-27997</strain>
    </source>
</reference>
<keyword evidence="1" id="KW-0175">Coiled coil</keyword>
<accession>A0A0K9G7H3</accession>
<organism evidence="2 3">
    <name type="scientific">Peribacillus loiseleuriae</name>
    <dbReference type="NCBI Taxonomy" id="1679170"/>
    <lineage>
        <taxon>Bacteria</taxon>
        <taxon>Bacillati</taxon>
        <taxon>Bacillota</taxon>
        <taxon>Bacilli</taxon>
        <taxon>Bacillales</taxon>
        <taxon>Bacillaceae</taxon>
        <taxon>Peribacillus</taxon>
    </lineage>
</organism>
<protein>
    <submittedName>
        <fullName evidence="2">Uncharacterized protein</fullName>
    </submittedName>
</protein>
<dbReference type="OrthoDB" id="2809263at2"/>
<proteinExistence type="predicted"/>
<keyword evidence="3" id="KW-1185">Reference proteome</keyword>
<evidence type="ECO:0000313" key="3">
    <source>
        <dbReference type="Proteomes" id="UP000037146"/>
    </source>
</evidence>
<dbReference type="Proteomes" id="UP000037146">
    <property type="component" value="Unassembled WGS sequence"/>
</dbReference>
<dbReference type="RefSeq" id="WP_049683997.1">
    <property type="nucleotide sequence ID" value="NZ_LFZW01000002.1"/>
</dbReference>
<dbReference type="EMBL" id="LFZW01000002">
    <property type="protein sequence ID" value="KMY42775.1"/>
    <property type="molecule type" value="Genomic_DNA"/>
</dbReference>
<feature type="coiled-coil region" evidence="1">
    <location>
        <begin position="252"/>
        <end position="279"/>
    </location>
</feature>
<name>A0A0K9G7H3_9BACI</name>